<reference evidence="2 3" key="1">
    <citation type="journal article" date="2012" name="J. Bacteriol.">
        <title>Genome sequence of benzo(a)pyrene-degrading bacterium Novosphingobium pentaromativorans US6-1.</title>
        <authorList>
            <person name="Luo Y.R."/>
            <person name="Kang S.G."/>
            <person name="Kim S.J."/>
            <person name="Kim M.R."/>
            <person name="Li N."/>
            <person name="Lee J.H."/>
            <person name="Kwon K.K."/>
        </authorList>
    </citation>
    <scope>NUCLEOTIDE SEQUENCE [LARGE SCALE GENOMIC DNA]</scope>
    <source>
        <strain evidence="2 3">US6-1</strain>
    </source>
</reference>
<comment type="caution">
    <text evidence="2">The sequence shown here is derived from an EMBL/GenBank/DDBJ whole genome shotgun (WGS) entry which is preliminary data.</text>
</comment>
<dbReference type="PATRIC" id="fig|1088721.7.peg.5340"/>
<evidence type="ECO:0000313" key="3">
    <source>
        <dbReference type="Proteomes" id="UP000004030"/>
    </source>
</evidence>
<dbReference type="EMBL" id="AGFM01000098">
    <property type="protein sequence ID" value="EHJ58133.1"/>
    <property type="molecule type" value="Genomic_DNA"/>
</dbReference>
<dbReference type="KEGG" id="npn:JI59_25700"/>
<organism evidence="2 3">
    <name type="scientific">Novosphingobium pentaromativorans US6-1</name>
    <dbReference type="NCBI Taxonomy" id="1088721"/>
    <lineage>
        <taxon>Bacteria</taxon>
        <taxon>Pseudomonadati</taxon>
        <taxon>Pseudomonadota</taxon>
        <taxon>Alphaproteobacteria</taxon>
        <taxon>Sphingomonadales</taxon>
        <taxon>Sphingomonadaceae</taxon>
        <taxon>Novosphingobium</taxon>
    </lineage>
</organism>
<sequence length="332" mass="34154">MKKFAYSVALIAAAATTTLFAQTTTDHLDEPNAKASETSCLQGVVDGQRAGGLINIAPDGTGSTTRERNCVVLSGTRRAAQIAHTIEVSDRANGPSSGPGISTADSASYALSLVNVRPDWPTSTIAGETDGLSVFVRQAKGDAAAILSNVGVRAGFAATLESYTFAADATGQPKRAVRTQLGVVNPRDGGEFGLILQAADGDRLSAGLRIASLGNATWNNYLEAIDSKGKAVAVIRGNDGAIVAGDLLPTEDLRSTLGSARARYTVTYTQVLQLAEAPFADLPKCGGGVGGGTLAYMSDAEKAPTAWGQQIKAGGGKLRVFVKCDGTSWTAM</sequence>
<feature type="signal peptide" evidence="1">
    <location>
        <begin position="1"/>
        <end position="21"/>
    </location>
</feature>
<name>G6EKP0_9SPHN</name>
<protein>
    <submittedName>
        <fullName evidence="2">Uncharacterized protein</fullName>
    </submittedName>
</protein>
<keyword evidence="3" id="KW-1185">Reference proteome</keyword>
<gene>
    <name evidence="2" type="ORF">NSU_4911</name>
</gene>
<keyword evidence="1" id="KW-0732">Signal</keyword>
<dbReference type="RefSeq" id="WP_007015818.1">
    <property type="nucleotide sequence ID" value="NZ_AGFM01000098.1"/>
</dbReference>
<dbReference type="AlphaFoldDB" id="G6EKP0"/>
<evidence type="ECO:0000256" key="1">
    <source>
        <dbReference type="SAM" id="SignalP"/>
    </source>
</evidence>
<dbReference type="Proteomes" id="UP000004030">
    <property type="component" value="Unassembled WGS sequence"/>
</dbReference>
<dbReference type="OrthoDB" id="9934871at2"/>
<accession>G6EKP0</accession>
<feature type="chain" id="PRO_5003488435" evidence="1">
    <location>
        <begin position="22"/>
        <end position="332"/>
    </location>
</feature>
<proteinExistence type="predicted"/>
<evidence type="ECO:0000313" key="2">
    <source>
        <dbReference type="EMBL" id="EHJ58133.1"/>
    </source>
</evidence>